<dbReference type="InterPro" id="IPR029060">
    <property type="entry name" value="PIN-like_dom_sf"/>
</dbReference>
<name>A0A445MUM0_9BACT</name>
<dbReference type="Gene3D" id="3.40.50.1010">
    <property type="entry name" value="5'-nuclease"/>
    <property type="match status" value="1"/>
</dbReference>
<evidence type="ECO:0008006" key="2">
    <source>
        <dbReference type="Google" id="ProtNLM"/>
    </source>
</evidence>
<accession>A0A445MUM0</accession>
<gene>
    <name evidence="1" type="ORF">PITCH_A1720004</name>
</gene>
<proteinExistence type="predicted"/>
<protein>
    <recommendedName>
        <fullName evidence="2">PIN domain-containing protein</fullName>
    </recommendedName>
</protein>
<reference evidence="1" key="1">
    <citation type="submission" date="2018-01" db="EMBL/GenBank/DDBJ databases">
        <authorList>
            <person name="Regsiter A."/>
            <person name="William W."/>
        </authorList>
    </citation>
    <scope>NUCLEOTIDE SEQUENCE</scope>
    <source>
        <strain evidence="1">TRIP AH-1</strain>
    </source>
</reference>
<dbReference type="SUPFAM" id="SSF88723">
    <property type="entry name" value="PIN domain-like"/>
    <property type="match status" value="1"/>
</dbReference>
<dbReference type="AlphaFoldDB" id="A0A445MUM0"/>
<evidence type="ECO:0000313" key="1">
    <source>
        <dbReference type="EMBL" id="SPD73180.1"/>
    </source>
</evidence>
<sequence>MYNDAPYKGFCQEERVTQIRIIEKVYDNYAKGCSTFLILIASTALNHQCTMVMANPHHFSEIKGIIVENWLEP</sequence>
<dbReference type="EMBL" id="OJIN01000082">
    <property type="protein sequence ID" value="SPD73180.1"/>
    <property type="molecule type" value="Genomic_DNA"/>
</dbReference>
<organism evidence="1">
    <name type="scientific">uncultured Desulfobacterium sp</name>
    <dbReference type="NCBI Taxonomy" id="201089"/>
    <lineage>
        <taxon>Bacteria</taxon>
        <taxon>Pseudomonadati</taxon>
        <taxon>Thermodesulfobacteriota</taxon>
        <taxon>Desulfobacteria</taxon>
        <taxon>Desulfobacterales</taxon>
        <taxon>Desulfobacteriaceae</taxon>
        <taxon>Desulfobacterium</taxon>
        <taxon>environmental samples</taxon>
    </lineage>
</organism>